<comment type="similarity">
    <text evidence="1">Belongs to the short-chain dehydrogenases/reductases (SDR) family.</text>
</comment>
<sequence length="280" mass="28017">MAFGSLTIIGVGGMGQAVLRRLGAGRRVLLADFHEGTLADVAAAAAADGYDVTAQHVDVSAPESVAALAARAQSLGLVEHVVHTAGVSPVQAPVDAVRRVDLLGFALVLEEFGQIIAPGGAGVFISSMSGQMAAGRIPAEVEAALATAPVEQLLALPFIAGLTDAGTAYSIAKRGNQLRVQAASLDWGARGARVNSISPGVISTAMGQQELAGGSGAQMRAMVEASATGRLGTPEDIANATAFLLSPDASFITGTDLLVDGGVVAALATVQRRAAEGQAG</sequence>
<dbReference type="PRINTS" id="PR00081">
    <property type="entry name" value="GDHRDH"/>
</dbReference>
<dbReference type="AlphaFoldDB" id="A0A078MPT3"/>
<evidence type="ECO:0000256" key="1">
    <source>
        <dbReference type="ARBA" id="ARBA00006484"/>
    </source>
</evidence>
<reference evidence="3" key="1">
    <citation type="submission" date="2014-07" db="EMBL/GenBank/DDBJ databases">
        <authorList>
            <person name="Urmite Genomes Urmite Genomes"/>
        </authorList>
    </citation>
    <scope>NUCLEOTIDE SEQUENCE</scope>
    <source>
        <strain evidence="3">11W110_air</strain>
    </source>
</reference>
<name>A0A078MPT3_9MICC</name>
<dbReference type="GO" id="GO:0016491">
    <property type="term" value="F:oxidoreductase activity"/>
    <property type="evidence" value="ECO:0007669"/>
    <property type="project" value="UniProtKB-KW"/>
</dbReference>
<evidence type="ECO:0000256" key="2">
    <source>
        <dbReference type="ARBA" id="ARBA00023002"/>
    </source>
</evidence>
<accession>A0A078MPT3</accession>
<evidence type="ECO:0000313" key="3">
    <source>
        <dbReference type="EMBL" id="CEA08284.1"/>
    </source>
</evidence>
<dbReference type="SUPFAM" id="SSF51735">
    <property type="entry name" value="NAD(P)-binding Rossmann-fold domains"/>
    <property type="match status" value="1"/>
</dbReference>
<dbReference type="NCBIfam" id="NF005395">
    <property type="entry name" value="PRK06940.1"/>
    <property type="match status" value="1"/>
</dbReference>
<keyword evidence="2" id="KW-0560">Oxidoreductase</keyword>
<dbReference type="PATRIC" id="fig|1461584.3.peg.1612"/>
<dbReference type="Gene3D" id="3.40.50.720">
    <property type="entry name" value="NAD(P)-binding Rossmann-like Domain"/>
    <property type="match status" value="1"/>
</dbReference>
<gene>
    <name evidence="3" type="primary">ycdF_2</name>
    <name evidence="3" type="ORF">BN1051_01624</name>
</gene>
<dbReference type="PANTHER" id="PTHR24321:SF8">
    <property type="entry name" value="ESTRADIOL 17-BETA-DEHYDROGENASE 8-RELATED"/>
    <property type="match status" value="1"/>
</dbReference>
<dbReference type="InterPro" id="IPR036291">
    <property type="entry name" value="NAD(P)-bd_dom_sf"/>
</dbReference>
<proteinExistence type="inferred from homology"/>
<dbReference type="Pfam" id="PF13561">
    <property type="entry name" value="adh_short_C2"/>
    <property type="match status" value="2"/>
</dbReference>
<organism evidence="3">
    <name type="scientific">Arthrobacter saudimassiliensis</name>
    <dbReference type="NCBI Taxonomy" id="1461584"/>
    <lineage>
        <taxon>Bacteria</taxon>
        <taxon>Bacillati</taxon>
        <taxon>Actinomycetota</taxon>
        <taxon>Actinomycetes</taxon>
        <taxon>Micrococcales</taxon>
        <taxon>Micrococcaceae</taxon>
        <taxon>Arthrobacter</taxon>
    </lineage>
</organism>
<dbReference type="CDD" id="cd05233">
    <property type="entry name" value="SDR_c"/>
    <property type="match status" value="1"/>
</dbReference>
<dbReference type="PANTHER" id="PTHR24321">
    <property type="entry name" value="DEHYDROGENASES, SHORT CHAIN"/>
    <property type="match status" value="1"/>
</dbReference>
<protein>
    <submittedName>
        <fullName evidence="3">Glucose 1-dehydrogenase 2</fullName>
    </submittedName>
</protein>
<dbReference type="InterPro" id="IPR002347">
    <property type="entry name" value="SDR_fam"/>
</dbReference>
<dbReference type="EMBL" id="LN483070">
    <property type="protein sequence ID" value="CEA08284.1"/>
    <property type="molecule type" value="Genomic_DNA"/>
</dbReference>